<organism evidence="1 2">
    <name type="scientific">Streptomyces shenzhenensis</name>
    <dbReference type="NCBI Taxonomy" id="943815"/>
    <lineage>
        <taxon>Bacteria</taxon>
        <taxon>Bacillati</taxon>
        <taxon>Actinomycetota</taxon>
        <taxon>Actinomycetes</taxon>
        <taxon>Kitasatosporales</taxon>
        <taxon>Streptomycetaceae</taxon>
        <taxon>Streptomyces</taxon>
    </lineage>
</organism>
<evidence type="ECO:0000313" key="2">
    <source>
        <dbReference type="Proteomes" id="UP000270471"/>
    </source>
</evidence>
<accession>A0A3M0HWK9</accession>
<proteinExistence type="predicted"/>
<reference evidence="1 2" key="1">
    <citation type="submission" date="2017-11" db="EMBL/GenBank/DDBJ databases">
        <title>Draft genome of actinobacteria isolated from guarana (Paullinia cupana (Mart.) Ducke.</title>
        <authorList>
            <person name="Siqueira K.A."/>
            <person name="Liotti R.G."/>
            <person name="Mendes T.A.O."/>
            <person name="Soares M.A."/>
        </authorList>
    </citation>
    <scope>NUCLEOTIDE SEQUENCE [LARGE SCALE GENOMIC DNA]</scope>
    <source>
        <strain evidence="1 2">193</strain>
    </source>
</reference>
<dbReference type="Proteomes" id="UP000270471">
    <property type="component" value="Unassembled WGS sequence"/>
</dbReference>
<protein>
    <recommendedName>
        <fullName evidence="3">DNA primase</fullName>
    </recommendedName>
</protein>
<evidence type="ECO:0000313" key="1">
    <source>
        <dbReference type="EMBL" id="RMB80102.1"/>
    </source>
</evidence>
<dbReference type="OrthoDB" id="4278112at2"/>
<dbReference type="AlphaFoldDB" id="A0A3M0HWK9"/>
<comment type="caution">
    <text evidence="1">The sequence shown here is derived from an EMBL/GenBank/DDBJ whole genome shotgun (WGS) entry which is preliminary data.</text>
</comment>
<gene>
    <name evidence="1" type="ORF">CTZ28_41870</name>
</gene>
<evidence type="ECO:0008006" key="3">
    <source>
        <dbReference type="Google" id="ProtNLM"/>
    </source>
</evidence>
<keyword evidence="2" id="KW-1185">Reference proteome</keyword>
<dbReference type="RefSeq" id="WP_121895055.1">
    <property type="nucleotide sequence ID" value="NZ_PENI01000047.1"/>
</dbReference>
<sequence>MEPVNTRNPTAAARAYLALEWPLTVGHRYRPKQGCTCGRTTCPIPGAHPVPHGSSLDESSLTAALESAPGAGLIAHTERFDAVIVPRQVGMAAMALLDRDTPIPCLIAAPDTYVLLVLPATGRYAAVNASVEVRTGQDGWIALPPSRGARWDNPPWIEGTTEPRKLINGDEIRCTLSRCFAVIQTGSQR</sequence>
<dbReference type="EMBL" id="PENI01000047">
    <property type="protein sequence ID" value="RMB80102.1"/>
    <property type="molecule type" value="Genomic_DNA"/>
</dbReference>
<name>A0A3M0HWK9_9ACTN</name>